<protein>
    <submittedName>
        <fullName evidence="6">4Fe-4S ferredoxin iron-sulfur binding domain protein</fullName>
    </submittedName>
</protein>
<reference evidence="6 7" key="1">
    <citation type="submission" date="2010-06" db="EMBL/GenBank/DDBJ databases">
        <title>Complete sequence chromosome of Methanohalobium evestigatum Z-7303.</title>
        <authorList>
            <consortium name="US DOE Joint Genome Institute"/>
            <person name="Lucas S."/>
            <person name="Copeland A."/>
            <person name="Lapidus A."/>
            <person name="Cheng J.-F."/>
            <person name="Bruce D."/>
            <person name="Goodwin L."/>
            <person name="Pitluck S."/>
            <person name="Saunders E."/>
            <person name="Detter J.C."/>
            <person name="Han C."/>
            <person name="Tapia R."/>
            <person name="Land M."/>
            <person name="Hauser L."/>
            <person name="Kyrpides N."/>
            <person name="Mikhailova N."/>
            <person name="Sieprawska-Lupa M."/>
            <person name="Whitman W.B."/>
            <person name="Anderson I."/>
            <person name="Woyke T."/>
        </authorList>
    </citation>
    <scope>NUCLEOTIDE SEQUENCE [LARGE SCALE GENOMIC DNA]</scope>
    <source>
        <strain evidence="7">ATCC BAA-1072 / DSM 3721 / NBRC 107634 / OCM 161 / Z-7303</strain>
    </source>
</reference>
<dbReference type="RefSeq" id="WP_013195484.1">
    <property type="nucleotide sequence ID" value="NC_014253.1"/>
</dbReference>
<dbReference type="Gene3D" id="3.30.70.20">
    <property type="match status" value="1"/>
</dbReference>
<evidence type="ECO:0000256" key="3">
    <source>
        <dbReference type="ARBA" id="ARBA00023004"/>
    </source>
</evidence>
<accession>D7EBS7</accession>
<dbReference type="Pfam" id="PF13237">
    <property type="entry name" value="Fer4_10"/>
    <property type="match status" value="1"/>
</dbReference>
<dbReference type="PANTHER" id="PTHR43687">
    <property type="entry name" value="ADENYLYLSULFATE REDUCTASE, BETA SUBUNIT"/>
    <property type="match status" value="1"/>
</dbReference>
<dbReference type="PANTHER" id="PTHR43687:SF5">
    <property type="entry name" value="4FE-4S FERREDOXIN-TYPE DOMAIN-CONTAINING PROTEIN"/>
    <property type="match status" value="1"/>
</dbReference>
<dbReference type="AlphaFoldDB" id="D7EBS7"/>
<feature type="domain" description="4Fe-4S ferredoxin-type" evidence="5">
    <location>
        <begin position="37"/>
        <end position="66"/>
    </location>
</feature>
<proteinExistence type="predicted"/>
<dbReference type="InterPro" id="IPR017896">
    <property type="entry name" value="4Fe4S_Fe-S-bd"/>
</dbReference>
<dbReference type="GO" id="GO:0051539">
    <property type="term" value="F:4 iron, 4 sulfur cluster binding"/>
    <property type="evidence" value="ECO:0007669"/>
    <property type="project" value="UniProtKB-KW"/>
</dbReference>
<dbReference type="GO" id="GO:0046872">
    <property type="term" value="F:metal ion binding"/>
    <property type="evidence" value="ECO:0007669"/>
    <property type="project" value="UniProtKB-KW"/>
</dbReference>
<keyword evidence="3" id="KW-0408">Iron</keyword>
<dbReference type="STRING" id="644295.Metev_2092"/>
<keyword evidence="1" id="KW-0004">4Fe-4S</keyword>
<dbReference type="EMBL" id="CP002069">
    <property type="protein sequence ID" value="ADI74919.1"/>
    <property type="molecule type" value="Genomic_DNA"/>
</dbReference>
<dbReference type="GO" id="GO:0016491">
    <property type="term" value="F:oxidoreductase activity"/>
    <property type="evidence" value="ECO:0007669"/>
    <property type="project" value="UniProtKB-ARBA"/>
</dbReference>
<sequence length="67" mass="7515">MYPVIDYSVCEGDLACYEVCPVDLFDVGNNEEKEIEVAVVARPEDCIECEQCIEVCPVDAVRLVEDE</sequence>
<evidence type="ECO:0000313" key="6">
    <source>
        <dbReference type="EMBL" id="ADI74919.1"/>
    </source>
</evidence>
<dbReference type="PROSITE" id="PS51379">
    <property type="entry name" value="4FE4S_FER_2"/>
    <property type="match status" value="2"/>
</dbReference>
<gene>
    <name evidence="6" type="ordered locus">Metev_2092</name>
</gene>
<evidence type="ECO:0000256" key="4">
    <source>
        <dbReference type="ARBA" id="ARBA00023014"/>
    </source>
</evidence>
<evidence type="ECO:0000313" key="7">
    <source>
        <dbReference type="Proteomes" id="UP000000391"/>
    </source>
</evidence>
<dbReference type="GeneID" id="9347753"/>
<dbReference type="OrthoDB" id="23833at2157"/>
<evidence type="ECO:0000259" key="5">
    <source>
        <dbReference type="PROSITE" id="PS51379"/>
    </source>
</evidence>
<dbReference type="InterPro" id="IPR050572">
    <property type="entry name" value="Fe-S_Ferredoxin"/>
</dbReference>
<dbReference type="HOGENOM" id="CLU_139698_5_5_2"/>
<keyword evidence="2" id="KW-0479">Metal-binding</keyword>
<keyword evidence="4" id="KW-0411">Iron-sulfur</keyword>
<dbReference type="KEGG" id="mev:Metev_2092"/>
<feature type="domain" description="4Fe-4S ferredoxin-type" evidence="5">
    <location>
        <begin position="1"/>
        <end position="30"/>
    </location>
</feature>
<organism evidence="6 7">
    <name type="scientific">Methanohalobium evestigatum (strain ATCC BAA-1072 / DSM 3721 / NBRC 107634 / OCM 161 / Z-7303)</name>
    <dbReference type="NCBI Taxonomy" id="644295"/>
    <lineage>
        <taxon>Archaea</taxon>
        <taxon>Methanobacteriati</taxon>
        <taxon>Methanobacteriota</taxon>
        <taxon>Stenosarchaea group</taxon>
        <taxon>Methanomicrobia</taxon>
        <taxon>Methanosarcinales</taxon>
        <taxon>Methanosarcinaceae</taxon>
        <taxon>Methanohalobium</taxon>
    </lineage>
</organism>
<dbReference type="InterPro" id="IPR017900">
    <property type="entry name" value="4Fe4S_Fe_S_CS"/>
</dbReference>
<evidence type="ECO:0000256" key="1">
    <source>
        <dbReference type="ARBA" id="ARBA00022485"/>
    </source>
</evidence>
<evidence type="ECO:0000256" key="2">
    <source>
        <dbReference type="ARBA" id="ARBA00022723"/>
    </source>
</evidence>
<dbReference type="Proteomes" id="UP000000391">
    <property type="component" value="Chromosome"/>
</dbReference>
<keyword evidence="7" id="KW-1185">Reference proteome</keyword>
<dbReference type="PROSITE" id="PS00198">
    <property type="entry name" value="4FE4S_FER_1"/>
    <property type="match status" value="1"/>
</dbReference>
<dbReference type="SUPFAM" id="SSF54862">
    <property type="entry name" value="4Fe-4S ferredoxins"/>
    <property type="match status" value="1"/>
</dbReference>
<name>D7EBS7_METEZ</name>